<sequence>MAIDQTKRLISTRSEENANQLLRAGWTLLLVADRKEGKHQWLVYQLAWQRESDPVEITFTGVEPGPDPF</sequence>
<protein>
    <submittedName>
        <fullName evidence="1">Uncharacterized protein</fullName>
    </submittedName>
</protein>
<dbReference type="Proteomes" id="UP000245431">
    <property type="component" value="Plasmid PVE_plasmid"/>
</dbReference>
<dbReference type="AlphaFoldDB" id="A0A1D3K9T3"/>
<geneLocation type="plasmid" evidence="2">
    <name>pve_Plasmid</name>
</geneLocation>
<reference evidence="2" key="1">
    <citation type="submission" date="2016-07" db="EMBL/GenBank/DDBJ databases">
        <authorList>
            <person name="Florea S."/>
            <person name="Webb J.S."/>
            <person name="Jaromczyk J."/>
            <person name="Schardl C.L."/>
        </authorList>
    </citation>
    <scope>NUCLEOTIDE SEQUENCE [LARGE SCALE GENOMIC DNA]</scope>
    <source>
        <strain evidence="2">1YdBTEX2</strain>
        <plasmid evidence="2">Plasmid pve_Plasmid</plasmid>
    </source>
</reference>
<keyword evidence="1" id="KW-0614">Plasmid</keyword>
<evidence type="ECO:0000313" key="2">
    <source>
        <dbReference type="Proteomes" id="UP000245431"/>
    </source>
</evidence>
<organism evidence="1 2">
    <name type="scientific">Pseudomonas veronii 1YdBTEX2</name>
    <dbReference type="NCBI Taxonomy" id="1295141"/>
    <lineage>
        <taxon>Bacteria</taxon>
        <taxon>Pseudomonadati</taxon>
        <taxon>Pseudomonadota</taxon>
        <taxon>Gammaproteobacteria</taxon>
        <taxon>Pseudomonadales</taxon>
        <taxon>Pseudomonadaceae</taxon>
        <taxon>Pseudomonas</taxon>
    </lineage>
</organism>
<name>A0A1D3K9T3_PSEVE</name>
<proteinExistence type="predicted"/>
<accession>A0A1D3K9T3</accession>
<gene>
    <name evidence="1" type="ORF">PVE_P0022</name>
</gene>
<evidence type="ECO:0000313" key="1">
    <source>
        <dbReference type="EMBL" id="SBW85067.1"/>
    </source>
</evidence>
<dbReference type="EMBL" id="LT599585">
    <property type="protein sequence ID" value="SBW85067.1"/>
    <property type="molecule type" value="Genomic_DNA"/>
</dbReference>